<feature type="domain" description="Phosphofructokinase" evidence="17">
    <location>
        <begin position="39"/>
        <end position="344"/>
    </location>
</feature>
<comment type="subunit">
    <text evidence="15">Homotetramer.</text>
</comment>
<feature type="binding site" description="in other chain" evidence="15">
    <location>
        <position position="285"/>
    </location>
    <ligand>
        <name>substrate</name>
        <note>ligand shared between dimeric partners</note>
    </ligand>
</feature>
<evidence type="ECO:0000313" key="18">
    <source>
        <dbReference type="EMBL" id="GIY59190.1"/>
    </source>
</evidence>
<keyword evidence="19" id="KW-1185">Reference proteome</keyword>
<dbReference type="FunFam" id="3.40.50.450:FF:000043">
    <property type="entry name" value="ATP-dependent 6-phosphofructokinase, platelet type"/>
    <property type="match status" value="1"/>
</dbReference>
<keyword evidence="6 15" id="KW-0021">Allosteric enzyme</keyword>
<keyword evidence="5 15" id="KW-0963">Cytoplasm</keyword>
<dbReference type="SUPFAM" id="SSF53784">
    <property type="entry name" value="Phosphofructokinase"/>
    <property type="match status" value="2"/>
</dbReference>
<dbReference type="GO" id="GO:0005945">
    <property type="term" value="C:6-phosphofructokinase complex"/>
    <property type="evidence" value="ECO:0007669"/>
    <property type="project" value="TreeGrafter"/>
</dbReference>
<dbReference type="GO" id="GO:0046872">
    <property type="term" value="F:metal ion binding"/>
    <property type="evidence" value="ECO:0007669"/>
    <property type="project" value="UniProtKB-KW"/>
</dbReference>
<feature type="binding site" description="in other chain" evidence="15">
    <location>
        <position position="499"/>
    </location>
    <ligand>
        <name>beta-D-fructose 2,6-bisphosphate</name>
        <dbReference type="ChEBI" id="CHEBI:58579"/>
        <note>allosteric activator; ligand shared between dimeric partners</note>
    </ligand>
</feature>
<dbReference type="FunFam" id="3.40.50.460:FF:000008">
    <property type="entry name" value="ATP-dependent 6-phosphofructokinase"/>
    <property type="match status" value="1"/>
</dbReference>
<dbReference type="GO" id="GO:0016208">
    <property type="term" value="F:AMP binding"/>
    <property type="evidence" value="ECO:0007669"/>
    <property type="project" value="TreeGrafter"/>
</dbReference>
<feature type="binding site" description="in other chain" evidence="15">
    <location>
        <begin position="319"/>
        <end position="322"/>
    </location>
    <ligand>
        <name>substrate</name>
        <note>ligand shared between dimeric partners</note>
    </ligand>
</feature>
<evidence type="ECO:0000256" key="6">
    <source>
        <dbReference type="ARBA" id="ARBA00022533"/>
    </source>
</evidence>
<evidence type="ECO:0000256" key="3">
    <source>
        <dbReference type="ARBA" id="ARBA00004496"/>
    </source>
</evidence>
<keyword evidence="10 15" id="KW-0418">Kinase</keyword>
<dbReference type="PANTHER" id="PTHR13697">
    <property type="entry name" value="PHOSPHOFRUCTOKINASE"/>
    <property type="match status" value="1"/>
</dbReference>
<dbReference type="InterPro" id="IPR015912">
    <property type="entry name" value="Phosphofructokinase_CS"/>
</dbReference>
<comment type="similarity">
    <text evidence="16">Belongs to the phosphofructokinase type A (PFKA) family. ATP-dependent PFK group I subfamily. Eukaryotic two domain clade "E" sub-subfamily.</text>
</comment>
<keyword evidence="11 15" id="KW-0067">ATP-binding</keyword>
<dbReference type="Proteomes" id="UP001054837">
    <property type="component" value="Unassembled WGS sequence"/>
</dbReference>
<dbReference type="GO" id="GO:0003872">
    <property type="term" value="F:6-phosphofructokinase activity"/>
    <property type="evidence" value="ECO:0007669"/>
    <property type="project" value="UniProtKB-UniRule"/>
</dbReference>
<dbReference type="NCBIfam" id="TIGR02478">
    <property type="entry name" value="6PF1K_euk"/>
    <property type="match status" value="1"/>
</dbReference>
<comment type="cofactor">
    <cofactor evidence="1 15">
        <name>Mg(2+)</name>
        <dbReference type="ChEBI" id="CHEBI:18420"/>
    </cofactor>
</comment>
<keyword evidence="12 15" id="KW-0460">Magnesium</keyword>
<organism evidence="18 19">
    <name type="scientific">Caerostris darwini</name>
    <dbReference type="NCBI Taxonomy" id="1538125"/>
    <lineage>
        <taxon>Eukaryota</taxon>
        <taxon>Metazoa</taxon>
        <taxon>Ecdysozoa</taxon>
        <taxon>Arthropoda</taxon>
        <taxon>Chelicerata</taxon>
        <taxon>Arachnida</taxon>
        <taxon>Araneae</taxon>
        <taxon>Araneomorphae</taxon>
        <taxon>Entelegynae</taxon>
        <taxon>Araneoidea</taxon>
        <taxon>Araneidae</taxon>
        <taxon>Caerostris</taxon>
    </lineage>
</organism>
<keyword evidence="9 15" id="KW-0547">Nucleotide-binding</keyword>
<evidence type="ECO:0000256" key="11">
    <source>
        <dbReference type="ARBA" id="ARBA00022840"/>
    </source>
</evidence>
<evidence type="ECO:0000313" key="19">
    <source>
        <dbReference type="Proteomes" id="UP001054837"/>
    </source>
</evidence>
<dbReference type="EC" id="2.7.1.11" evidence="15"/>
<dbReference type="GO" id="GO:0061621">
    <property type="term" value="P:canonical glycolysis"/>
    <property type="evidence" value="ECO:0007669"/>
    <property type="project" value="TreeGrafter"/>
</dbReference>
<feature type="binding site" description="in other chain" evidence="15">
    <location>
        <position position="657"/>
    </location>
    <ligand>
        <name>beta-D-fructose 2,6-bisphosphate</name>
        <dbReference type="ChEBI" id="CHEBI:58579"/>
        <note>allosteric activator; ligand shared between dimeric partners</note>
    </ligand>
</feature>
<feature type="active site" description="Proton acceptor" evidence="15">
    <location>
        <position position="187"/>
    </location>
</feature>
<feature type="binding site" evidence="15">
    <location>
        <position position="683"/>
    </location>
    <ligand>
        <name>beta-D-fructose 2,6-bisphosphate</name>
        <dbReference type="ChEBI" id="CHEBI:58579"/>
        <note>allosteric activator; ligand shared between dimeric partners</note>
    </ligand>
</feature>
<comment type="subcellular location">
    <subcellularLocation>
        <location evidence="3 15">Cytoplasm</location>
    </subcellularLocation>
</comment>
<accession>A0AAV4UP39</accession>
<dbReference type="GO" id="GO:0048029">
    <property type="term" value="F:monosaccharide binding"/>
    <property type="evidence" value="ECO:0007669"/>
    <property type="project" value="TreeGrafter"/>
</dbReference>
<evidence type="ECO:0000259" key="17">
    <source>
        <dbReference type="Pfam" id="PF00365"/>
    </source>
</evidence>
<dbReference type="Pfam" id="PF00365">
    <property type="entry name" value="PFK"/>
    <property type="match status" value="2"/>
</dbReference>
<evidence type="ECO:0000256" key="5">
    <source>
        <dbReference type="ARBA" id="ARBA00022490"/>
    </source>
</evidence>
<keyword evidence="13 15" id="KW-0324">Glycolysis</keyword>
<dbReference type="FunFam" id="3.40.50.460:FF:000003">
    <property type="entry name" value="ATP-dependent 6-phosphofructokinase"/>
    <property type="match status" value="1"/>
</dbReference>
<feature type="binding site" description="in other chain" evidence="15">
    <location>
        <begin position="229"/>
        <end position="231"/>
    </location>
    <ligand>
        <name>substrate</name>
        <note>ligand shared between dimeric partners</note>
    </ligand>
</feature>
<dbReference type="GO" id="GO:0070095">
    <property type="term" value="F:fructose-6-phosphate binding"/>
    <property type="evidence" value="ECO:0007669"/>
    <property type="project" value="TreeGrafter"/>
</dbReference>
<evidence type="ECO:0000256" key="9">
    <source>
        <dbReference type="ARBA" id="ARBA00022741"/>
    </source>
</evidence>
<dbReference type="GO" id="GO:0006002">
    <property type="term" value="P:fructose 6-phosphate metabolic process"/>
    <property type="evidence" value="ECO:0007669"/>
    <property type="project" value="InterPro"/>
</dbReference>
<feature type="binding site" evidence="15">
    <location>
        <position position="594"/>
    </location>
    <ligand>
        <name>beta-D-fructose 2,6-bisphosphate</name>
        <dbReference type="ChEBI" id="CHEBI:58579"/>
        <note>allosteric activator; ligand shared between dimeric partners</note>
    </ligand>
</feature>
<dbReference type="GO" id="GO:0030388">
    <property type="term" value="P:fructose 1,6-bisphosphate metabolic process"/>
    <property type="evidence" value="ECO:0007669"/>
    <property type="project" value="TreeGrafter"/>
</dbReference>
<evidence type="ECO:0000256" key="14">
    <source>
        <dbReference type="ARBA" id="ARBA00048070"/>
    </source>
</evidence>
<evidence type="ECO:0000256" key="16">
    <source>
        <dbReference type="PIRNR" id="PIRNR000533"/>
    </source>
</evidence>
<reference evidence="18 19" key="1">
    <citation type="submission" date="2021-06" db="EMBL/GenBank/DDBJ databases">
        <title>Caerostris darwini draft genome.</title>
        <authorList>
            <person name="Kono N."/>
            <person name="Arakawa K."/>
        </authorList>
    </citation>
    <scope>NUCLEOTIDE SEQUENCE [LARGE SCALE GENOMIC DNA]</scope>
</reference>
<feature type="region of interest" description="C-terminal regulatory PFK domain 2" evidence="15">
    <location>
        <begin position="430"/>
        <end position="815"/>
    </location>
</feature>
<evidence type="ECO:0000256" key="10">
    <source>
        <dbReference type="ARBA" id="ARBA00022777"/>
    </source>
</evidence>
<keyword evidence="7 15" id="KW-0808">Transferase</keyword>
<dbReference type="InterPro" id="IPR009161">
    <property type="entry name" value="6-Pfructokinase_euk"/>
</dbReference>
<feature type="region of interest" description="N-terminal catalytic PFK domain 1" evidence="15">
    <location>
        <begin position="1"/>
        <end position="411"/>
    </location>
</feature>
<name>A0AAV4UP39_9ARAC</name>
<comment type="catalytic activity">
    <reaction evidence="14 15 16">
        <text>beta-D-fructose 6-phosphate + ATP = beta-D-fructose 1,6-bisphosphate + ADP + H(+)</text>
        <dbReference type="Rhea" id="RHEA:16109"/>
        <dbReference type="ChEBI" id="CHEBI:15378"/>
        <dbReference type="ChEBI" id="CHEBI:30616"/>
        <dbReference type="ChEBI" id="CHEBI:32966"/>
        <dbReference type="ChEBI" id="CHEBI:57634"/>
        <dbReference type="ChEBI" id="CHEBI:456216"/>
        <dbReference type="EC" id="2.7.1.11"/>
    </reaction>
</comment>
<dbReference type="GO" id="GO:0005524">
    <property type="term" value="F:ATP binding"/>
    <property type="evidence" value="ECO:0007669"/>
    <property type="project" value="UniProtKB-KW"/>
</dbReference>
<feature type="binding site" evidence="15">
    <location>
        <position position="46"/>
    </location>
    <ligand>
        <name>ATP</name>
        <dbReference type="ChEBI" id="CHEBI:30616"/>
    </ligand>
</feature>
<dbReference type="PROSITE" id="PS00433">
    <property type="entry name" value="PHOSPHOFRUCTOKINASE"/>
    <property type="match status" value="2"/>
</dbReference>
<dbReference type="PRINTS" id="PR00476">
    <property type="entry name" value="PHFRCTKINASE"/>
</dbReference>
<protein>
    <recommendedName>
        <fullName evidence="15">ATP-dependent 6-phosphofructokinase</fullName>
        <shortName evidence="15">ATP-PFK</shortName>
        <shortName evidence="15">Phosphofructokinase</shortName>
        <ecNumber evidence="15">2.7.1.11</ecNumber>
    </recommendedName>
    <alternativeName>
        <fullName evidence="15">Phosphohexokinase</fullName>
    </alternativeName>
</protein>
<evidence type="ECO:0000256" key="13">
    <source>
        <dbReference type="ARBA" id="ARBA00023152"/>
    </source>
</evidence>
<dbReference type="Gene3D" id="3.40.50.450">
    <property type="match status" value="2"/>
</dbReference>
<comment type="activity regulation">
    <text evidence="15">Allosterically activated by ADP, AMP, or fructose 2,6-bisphosphate, and allosterically inhibited by ATP or citrate.</text>
</comment>
<feature type="binding site" evidence="15">
    <location>
        <begin position="139"/>
        <end position="142"/>
    </location>
    <ligand>
        <name>ATP</name>
        <dbReference type="ChEBI" id="CHEBI:30616"/>
    </ligand>
</feature>
<evidence type="ECO:0000256" key="8">
    <source>
        <dbReference type="ARBA" id="ARBA00022723"/>
    </source>
</evidence>
<feature type="binding site" evidence="15">
    <location>
        <position position="313"/>
    </location>
    <ligand>
        <name>substrate</name>
        <note>ligand shared between dimeric partners</note>
    </ligand>
</feature>
<evidence type="ECO:0000256" key="1">
    <source>
        <dbReference type="ARBA" id="ARBA00001946"/>
    </source>
</evidence>
<sequence length="815" mass="88741">MDDLPETLEEFAVPIPVITEAVQREGMSVQQGAQKGRIIGVFTSGGDSQGMNAAVRAVVRMGMYLGCKVYFIKEGYQGMVDGGNHIVEATWASVSSIIHKGGTVIGSARCADFRSREGRLKAAFNLIQNSITNLVVIGGDGSLTGANQFRQDWSSLLDDLVSAGKITAEKKTQCSSLNIVGMVGSIDNDFCGTDMTIGTDSALHRIIEAIDAIVTTASSHQRTFILEVMGRHCGYLALVGALASEADFVFIPEWPPEANWPERMCEKLKMERDSGQRLNIILVAEGAMDREGKAITADLVKKIIVDNLQQDTRVTVLGHVQRGGSPSAFDRILGSRMGAEAVLALLEATPGSEAVVVSLDGNQSVRVPLMECVMKTKSVADAMANKKWEEAVNLRGRSFASNLITYKMLTRVQPPDGAVDKEGHGTGKLRLGIMHVGAPCCGMNAVVRSFVRACMFQGNTVLGIHDGFDGLLCDNVKEMHWSEVAGWVGQGGAFLGTKRTLPANIMDEVVAKFKKYKIQGLLVAGGFEAYHSVLQMAEQRNKHPELCIPMIVIPATISNNVPGTDFSLGSDTALNEITEICDRIRQSAQGTKRRVFVVETMGGYCGYLATLSGLAGGADAAYIFEEHFSIKDLIGDVYHMQAKMAEGIHRGLILRNEMANSNYTTDFIFRLYSEEGKDIFSTRMNILGHMQQGGSPSPFDRNFGTKLAAKGAEWLMKQVESLVKPDGSINCNTPETAVLLGLVKRQYNFTPVQNLRQDTDFKNRIPKHQWWLHLRALLRALGTPVSYLVKAGITPSLTDVEKPVEEHVDEVAANQ</sequence>
<evidence type="ECO:0000256" key="12">
    <source>
        <dbReference type="ARBA" id="ARBA00022842"/>
    </source>
</evidence>
<dbReference type="Gene3D" id="3.40.50.460">
    <property type="entry name" value="Phosphofructokinase domain"/>
    <property type="match status" value="2"/>
</dbReference>
<dbReference type="InterPro" id="IPR000023">
    <property type="entry name" value="Phosphofructokinase_dom"/>
</dbReference>
<feature type="binding site" description="in other chain" evidence="15">
    <location>
        <begin position="601"/>
        <end position="603"/>
    </location>
    <ligand>
        <name>beta-D-fructose 2,6-bisphosphate</name>
        <dbReference type="ChEBI" id="CHEBI:58579"/>
        <note>allosteric activator; ligand shared between dimeric partners</note>
    </ligand>
</feature>
<comment type="similarity">
    <text evidence="15">Belongs to the phosphofructokinase type A (PFKA) family. ATP-dependent PFK group I subfamily. Eukaryotic two domain clade 'E' sub-subfamily.</text>
</comment>
<feature type="domain" description="Phosphofructokinase" evidence="17">
    <location>
        <begin position="430"/>
        <end position="714"/>
    </location>
</feature>
<feature type="binding site" description="in other chain" evidence="15">
    <location>
        <begin position="185"/>
        <end position="187"/>
    </location>
    <ligand>
        <name>substrate</name>
        <note>ligand shared between dimeric partners</note>
    </ligand>
</feature>
<evidence type="ECO:0000256" key="7">
    <source>
        <dbReference type="ARBA" id="ARBA00022679"/>
    </source>
</evidence>
<evidence type="ECO:0000256" key="2">
    <source>
        <dbReference type="ARBA" id="ARBA00002659"/>
    </source>
</evidence>
<comment type="function">
    <text evidence="2 15">Catalyzes the phosphorylation of D-fructose 6-phosphate to fructose 1,6-bisphosphate by ATP, the first committing step of glycolysis.</text>
</comment>
<dbReference type="InterPro" id="IPR035966">
    <property type="entry name" value="PKF_sf"/>
</dbReference>
<evidence type="ECO:0000256" key="4">
    <source>
        <dbReference type="ARBA" id="ARBA00004679"/>
    </source>
</evidence>
<comment type="caution">
    <text evidence="15">Lacks conserved residue(s) required for the propagation of feature annotation.</text>
</comment>
<dbReference type="PANTHER" id="PTHR13697:SF4">
    <property type="entry name" value="ATP-DEPENDENT 6-PHOSPHOFRUCTOKINASE"/>
    <property type="match status" value="1"/>
</dbReference>
<gene>
    <name evidence="18" type="primary">Pfk</name>
    <name evidence="18" type="ORF">CDAR_99471</name>
</gene>
<dbReference type="HAMAP" id="MF_03184">
    <property type="entry name" value="Phosphofructokinase_I_E"/>
    <property type="match status" value="1"/>
</dbReference>
<feature type="binding site" description="in other chain" evidence="15">
    <location>
        <position position="764"/>
    </location>
    <ligand>
        <name>beta-D-fructose 2,6-bisphosphate</name>
        <dbReference type="ChEBI" id="CHEBI:58579"/>
        <note>allosteric activator; ligand shared between dimeric partners</note>
    </ligand>
</feature>
<dbReference type="GO" id="GO:0042802">
    <property type="term" value="F:identical protein binding"/>
    <property type="evidence" value="ECO:0007669"/>
    <property type="project" value="TreeGrafter"/>
</dbReference>
<feature type="binding site" evidence="15">
    <location>
        <begin position="109"/>
        <end position="110"/>
    </location>
    <ligand>
        <name>ATP</name>
        <dbReference type="ChEBI" id="CHEBI:30616"/>
    </ligand>
</feature>
<feature type="binding site" description="in other chain" evidence="15">
    <location>
        <begin position="556"/>
        <end position="560"/>
    </location>
    <ligand>
        <name>beta-D-fructose 2,6-bisphosphate</name>
        <dbReference type="ChEBI" id="CHEBI:58579"/>
        <note>allosteric activator; ligand shared between dimeric partners</note>
    </ligand>
</feature>
<dbReference type="AlphaFoldDB" id="A0AAV4UP39"/>
<evidence type="ECO:0000256" key="15">
    <source>
        <dbReference type="HAMAP-Rule" id="MF_03184"/>
    </source>
</evidence>
<comment type="pathway">
    <text evidence="4 15 16">Carbohydrate degradation; glycolysis; D-glyceraldehyde 3-phosphate and glycerone phosphate from D-glucose: step 3/4.</text>
</comment>
<dbReference type="InterPro" id="IPR022953">
    <property type="entry name" value="ATP_PFK"/>
</dbReference>
<keyword evidence="8 15" id="KW-0479">Metal-binding</keyword>
<feature type="binding site" evidence="15">
    <location>
        <position position="222"/>
    </location>
    <ligand>
        <name>substrate</name>
        <note>ligand shared between dimeric partners</note>
    </ligand>
</feature>
<feature type="binding site" description="in other chain" evidence="15">
    <location>
        <begin position="689"/>
        <end position="692"/>
    </location>
    <ligand>
        <name>beta-D-fructose 2,6-bisphosphate</name>
        <dbReference type="ChEBI" id="CHEBI:58579"/>
        <note>allosteric activator; ligand shared between dimeric partners</note>
    </ligand>
</feature>
<feature type="binding site" evidence="15">
    <location>
        <position position="140"/>
    </location>
    <ligand>
        <name>Mg(2+)</name>
        <dbReference type="ChEBI" id="CHEBI:18420"/>
        <note>catalytic</note>
    </ligand>
</feature>
<dbReference type="PIRSF" id="PIRSF000533">
    <property type="entry name" value="ATP_PFK_euk"/>
    <property type="match status" value="1"/>
</dbReference>
<comment type="caution">
    <text evidence="18">The sequence shown here is derived from an EMBL/GenBank/DDBJ whole genome shotgun (WGS) entry which is preliminary data.</text>
</comment>
<dbReference type="EMBL" id="BPLQ01011628">
    <property type="protein sequence ID" value="GIY59190.1"/>
    <property type="molecule type" value="Genomic_DNA"/>
</dbReference>
<proteinExistence type="inferred from homology"/>